<evidence type="ECO:0000313" key="3">
    <source>
        <dbReference type="EMBL" id="TNV08883.1"/>
    </source>
</evidence>
<accession>A0A5C5CC03</accession>
<feature type="transmembrane region" description="Helical" evidence="1">
    <location>
        <begin position="108"/>
        <end position="126"/>
    </location>
</feature>
<sequence>MRLKDVRVRFYPVNKMQYEGRLTDNQRPKIFFIFVVLFYIFYQLLMQPSWVLGGGMWAEMATNYYPNANALSFVQKLLSTDAGYIPAPQRLIALVGNQLNLPAATIPYFYTWSSIFFTGILVGVFCLPQFRKLVRSDYLRFFTSIAVLLVADFETRTFINFTYFGAFFVAIITALALVEESEEIPWWAGITPILMVSKPAVLAAMPAMILVAFVSRPRFRLIVLLTVVLCLGQFLQMFISSTAGTMPFRNDDITFVSKLLTVVKYFFGFFGGYITGPYLQFQQFYLIIFGIFIFFACFFLFQFKRSSSNALIVVGISILFFNVLLNTFALSDSWNLDMARLHGIPVHRHIIVGFFGCVLVMCGVVCSVTNNNSFKSRSRFIDGFGAFLFVLWFLGVGWLAFAGKVSREPGSPTINNSQWQILAEAIDSGQSPLCVPIDPWWKVANWMYHRNCGLLEPPPAWEDGRVRINDNFTHQIDIPASLIDKTLVSAAILVKPLGSGKSFVEVQMRIKLKDGNIRYLSGSRDFNASGGLLMLVGGEPIPINDISAITLIFNVPVEVALTPEGPAGVPGVAWMGH</sequence>
<keyword evidence="5" id="KW-1185">Reference proteome</keyword>
<protein>
    <submittedName>
        <fullName evidence="3">Uncharacterized protein</fullName>
    </submittedName>
</protein>
<feature type="transmembrane region" description="Helical" evidence="1">
    <location>
        <begin position="380"/>
        <end position="401"/>
    </location>
</feature>
<dbReference type="AlphaFoldDB" id="A0A5C5CC03"/>
<dbReference type="RefSeq" id="WP_140023095.1">
    <property type="nucleotide sequence ID" value="NZ_JACIEX010000019.1"/>
</dbReference>
<feature type="transmembrane region" description="Helical" evidence="1">
    <location>
        <begin position="310"/>
        <end position="330"/>
    </location>
</feature>
<evidence type="ECO:0000313" key="5">
    <source>
        <dbReference type="Proteomes" id="UP000553980"/>
    </source>
</evidence>
<feature type="transmembrane region" description="Helical" evidence="1">
    <location>
        <begin position="350"/>
        <end position="368"/>
    </location>
</feature>
<keyword evidence="1" id="KW-1133">Transmembrane helix</keyword>
<feature type="transmembrane region" description="Helical" evidence="1">
    <location>
        <begin position="284"/>
        <end position="303"/>
    </location>
</feature>
<keyword evidence="1" id="KW-0812">Transmembrane</keyword>
<evidence type="ECO:0000313" key="4">
    <source>
        <dbReference type="Proteomes" id="UP000313390"/>
    </source>
</evidence>
<feature type="transmembrane region" description="Helical" evidence="1">
    <location>
        <begin position="219"/>
        <end position="239"/>
    </location>
</feature>
<feature type="transmembrane region" description="Helical" evidence="1">
    <location>
        <begin position="30"/>
        <end position="50"/>
    </location>
</feature>
<dbReference type="Proteomes" id="UP000553980">
    <property type="component" value="Unassembled WGS sequence"/>
</dbReference>
<evidence type="ECO:0000256" key="1">
    <source>
        <dbReference type="SAM" id="Phobius"/>
    </source>
</evidence>
<feature type="transmembrane region" description="Helical" evidence="1">
    <location>
        <begin position="161"/>
        <end position="178"/>
    </location>
</feature>
<reference evidence="2 5" key="3">
    <citation type="submission" date="2020-08" db="EMBL/GenBank/DDBJ databases">
        <title>Genomic Encyclopedia of Type Strains, Phase IV (KMG-IV): sequencing the most valuable type-strain genomes for metagenomic binning, comparative biology and taxonomic classification.</title>
        <authorList>
            <person name="Goeker M."/>
        </authorList>
    </citation>
    <scope>NUCLEOTIDE SEQUENCE [LARGE SCALE GENOMIC DNA]</scope>
    <source>
        <strain evidence="2 5">DSM 23868</strain>
    </source>
</reference>
<evidence type="ECO:0000313" key="2">
    <source>
        <dbReference type="EMBL" id="MBB4096137.1"/>
    </source>
</evidence>
<proteinExistence type="predicted"/>
<dbReference type="EMBL" id="JACIEX010000019">
    <property type="protein sequence ID" value="MBB4096137.1"/>
    <property type="molecule type" value="Genomic_DNA"/>
</dbReference>
<organism evidence="3 4">
    <name type="scientific">Brucella pecoris</name>
    <dbReference type="NCBI Taxonomy" id="867683"/>
    <lineage>
        <taxon>Bacteria</taxon>
        <taxon>Pseudomonadati</taxon>
        <taxon>Pseudomonadota</taxon>
        <taxon>Alphaproteobacteria</taxon>
        <taxon>Hyphomicrobiales</taxon>
        <taxon>Brucellaceae</taxon>
        <taxon>Brucella/Ochrobactrum group</taxon>
        <taxon>Brucella</taxon>
    </lineage>
</organism>
<reference evidence="3 4" key="1">
    <citation type="journal article" date="2011" name="Int. J. Syst. Evol. Microbiol.">
        <title>Ochrobactrum pecoris sp. nov., isolated from farm animals.</title>
        <authorList>
            <person name="Kampfer P."/>
            <person name="Huber B."/>
            <person name="Busse H.J."/>
            <person name="Scholz H.C."/>
            <person name="Tomaso H."/>
            <person name="Hotzel H."/>
            <person name="Melzer F."/>
        </authorList>
    </citation>
    <scope>NUCLEOTIDE SEQUENCE [LARGE SCALE GENOMIC DNA]</scope>
    <source>
        <strain evidence="3 4">08RB2639</strain>
    </source>
</reference>
<reference evidence="3" key="2">
    <citation type="submission" date="2019-06" db="EMBL/GenBank/DDBJ databases">
        <authorList>
            <person name="Hu M."/>
        </authorList>
    </citation>
    <scope>NUCLEOTIDE SEQUENCE</scope>
    <source>
        <strain evidence="3">08RB2639</strain>
    </source>
</reference>
<dbReference type="OrthoDB" id="9204495at2"/>
<keyword evidence="1" id="KW-0472">Membrane</keyword>
<dbReference type="EMBL" id="VEWK01000020">
    <property type="protein sequence ID" value="TNV08883.1"/>
    <property type="molecule type" value="Genomic_DNA"/>
</dbReference>
<gene>
    <name evidence="3" type="ORF">FIB18_22980</name>
    <name evidence="2" type="ORF">GGQ79_004692</name>
</gene>
<comment type="caution">
    <text evidence="3">The sequence shown here is derived from an EMBL/GenBank/DDBJ whole genome shotgun (WGS) entry which is preliminary data.</text>
</comment>
<name>A0A5C5CC03_9HYPH</name>
<dbReference type="Proteomes" id="UP000313390">
    <property type="component" value="Unassembled WGS sequence"/>
</dbReference>
<feature type="transmembrane region" description="Helical" evidence="1">
    <location>
        <begin position="190"/>
        <end position="213"/>
    </location>
</feature>